<gene>
    <name evidence="1" type="ORF">IOE58_12895</name>
</gene>
<evidence type="ECO:0000313" key="1">
    <source>
        <dbReference type="EMBL" id="MBE9405038.1"/>
    </source>
</evidence>
<dbReference type="EMBL" id="JADEYR010000019">
    <property type="protein sequence ID" value="MBE9405038.1"/>
    <property type="molecule type" value="Genomic_DNA"/>
</dbReference>
<sequence>MTSFRVRSDPTSELPHDDSVLVLDWEPGRPSATIQIGRQAGARFFDGWRAPREALDLFMLGAAAYCVDKTSMRHSAPDHWTRELHVELPVGSTDRWDNAAVEPVLDFLTGDRWSIRSYHESRSPLADLRRVPEEVTPVAEVDGVCLFSGGLDSLTGVIDLLEEDPDRKLCLLSHNEGDKASTAQQELLAKLRDHYGKERLQDRRLFLRPAPANRHQARPLPPGRENTTRARSLLFLTAALALASSISPTTPVYIPENGFIGINVPLTRARSGSYSTRTTHPFFIKSLGSAIRDLGVENPILNPFRLKTKGQILAETRNPELLESLAPLSISCSHPEAARYVKRPQGNCGYCFPCIIRRASMAQVGWDGAAGYSWDALSGADLLDRNTRRASDLRAVISGVYAERPDRDILRNGPIPDGEHKEFLRVWRTGLDELRDWLNNATGATNALVSGLR</sequence>
<dbReference type="InterPro" id="IPR049676">
    <property type="entry name" value="QatC"/>
</dbReference>
<dbReference type="RefSeq" id="WP_193866777.1">
    <property type="nucleotide sequence ID" value="NZ_JADEYR010000019.1"/>
</dbReference>
<dbReference type="NCBIfam" id="NF041925">
    <property type="entry name" value="QatC"/>
    <property type="match status" value="1"/>
</dbReference>
<dbReference type="Gene3D" id="3.40.50.620">
    <property type="entry name" value="HUPs"/>
    <property type="match status" value="1"/>
</dbReference>
<dbReference type="SUPFAM" id="SSF52402">
    <property type="entry name" value="Adenine nucleotide alpha hydrolases-like"/>
    <property type="match status" value="1"/>
</dbReference>
<evidence type="ECO:0008006" key="3">
    <source>
        <dbReference type="Google" id="ProtNLM"/>
    </source>
</evidence>
<evidence type="ECO:0000313" key="2">
    <source>
        <dbReference type="Proteomes" id="UP000644727"/>
    </source>
</evidence>
<dbReference type="Proteomes" id="UP000644727">
    <property type="component" value="Unassembled WGS sequence"/>
</dbReference>
<keyword evidence="2" id="KW-1185">Reference proteome</keyword>
<reference evidence="1 2" key="1">
    <citation type="submission" date="2020-10" db="EMBL/GenBank/DDBJ databases">
        <title>Draft genome and description of Brachybacterium epidermidis sp nov.</title>
        <authorList>
            <person name="Boxberger M."/>
            <person name="La Scola B."/>
        </authorList>
    </citation>
    <scope>NUCLEOTIDE SEQUENCE [LARGE SCALE GENOMIC DNA]</scope>
    <source>
        <strain evidence="1 2">Marseille-Q2903</strain>
    </source>
</reference>
<accession>A0ABR9W3K3</accession>
<comment type="caution">
    <text evidence="1">The sequence shown here is derived from an EMBL/GenBank/DDBJ whole genome shotgun (WGS) entry which is preliminary data.</text>
</comment>
<name>A0ABR9W3K3_9MICO</name>
<proteinExistence type="predicted"/>
<organism evidence="1 2">
    <name type="scientific">Brachybacterium epidermidis</name>
    <dbReference type="NCBI Taxonomy" id="2781983"/>
    <lineage>
        <taxon>Bacteria</taxon>
        <taxon>Bacillati</taxon>
        <taxon>Actinomycetota</taxon>
        <taxon>Actinomycetes</taxon>
        <taxon>Micrococcales</taxon>
        <taxon>Dermabacteraceae</taxon>
        <taxon>Brachybacterium</taxon>
    </lineage>
</organism>
<protein>
    <recommendedName>
        <fullName evidence="3">7-cyano-7-deazaguanine synthase</fullName>
    </recommendedName>
</protein>
<dbReference type="InterPro" id="IPR014729">
    <property type="entry name" value="Rossmann-like_a/b/a_fold"/>
</dbReference>